<name>A0A233SY78_STRDA</name>
<feature type="region of interest" description="Disordered" evidence="1">
    <location>
        <begin position="1"/>
        <end position="73"/>
    </location>
</feature>
<protein>
    <submittedName>
        <fullName evidence="2">Uncharacterized protein</fullName>
    </submittedName>
</protein>
<gene>
    <name evidence="2" type="ORF">BEK98_00535</name>
</gene>
<reference evidence="2 3" key="1">
    <citation type="submission" date="2016-07" db="EMBL/GenBank/DDBJ databases">
        <title>Draft genome of Streptomyces diastatochromogenes.</title>
        <authorList>
            <person name="Podduturi R."/>
            <person name="Lukassen M.B."/>
            <person name="Clausen N."/>
            <person name="Nielsen J.L."/>
            <person name="Jorgensen N.O."/>
        </authorList>
    </citation>
    <scope>NUCLEOTIDE SEQUENCE [LARGE SCALE GENOMIC DNA]</scope>
    <source>
        <strain evidence="2 3">DSM 40608</strain>
    </source>
</reference>
<accession>A0A233SY78</accession>
<dbReference type="EMBL" id="MCGQ01000001">
    <property type="protein sequence ID" value="OXZ00584.1"/>
    <property type="molecule type" value="Genomic_DNA"/>
</dbReference>
<feature type="compositionally biased region" description="Polar residues" evidence="1">
    <location>
        <begin position="1"/>
        <end position="20"/>
    </location>
</feature>
<sequence length="73" mass="8208">MDNDAATGTSTRLSTNNGSTICADRDPMVRAVPGRVADAVHRDRGYDDSRHRHEQPRQRIHRHMRPTSGNSLE</sequence>
<comment type="caution">
    <text evidence="2">The sequence shown here is derived from an EMBL/GenBank/DDBJ whole genome shotgun (WGS) entry which is preliminary data.</text>
</comment>
<dbReference type="Proteomes" id="UP000215483">
    <property type="component" value="Unassembled WGS sequence"/>
</dbReference>
<feature type="compositionally biased region" description="Basic and acidic residues" evidence="1">
    <location>
        <begin position="38"/>
        <end position="57"/>
    </location>
</feature>
<organism evidence="2 3">
    <name type="scientific">Streptomyces diastatochromogenes</name>
    <dbReference type="NCBI Taxonomy" id="42236"/>
    <lineage>
        <taxon>Bacteria</taxon>
        <taxon>Bacillati</taxon>
        <taxon>Actinomycetota</taxon>
        <taxon>Actinomycetes</taxon>
        <taxon>Kitasatosporales</taxon>
        <taxon>Streptomycetaceae</taxon>
        <taxon>Streptomyces</taxon>
    </lineage>
</organism>
<keyword evidence="3" id="KW-1185">Reference proteome</keyword>
<evidence type="ECO:0000256" key="1">
    <source>
        <dbReference type="SAM" id="MobiDB-lite"/>
    </source>
</evidence>
<dbReference type="AlphaFoldDB" id="A0A233SY78"/>
<evidence type="ECO:0000313" key="2">
    <source>
        <dbReference type="EMBL" id="OXZ00584.1"/>
    </source>
</evidence>
<dbReference type="RefSeq" id="WP_244201682.1">
    <property type="nucleotide sequence ID" value="NZ_MCGQ01000001.1"/>
</dbReference>
<evidence type="ECO:0000313" key="3">
    <source>
        <dbReference type="Proteomes" id="UP000215483"/>
    </source>
</evidence>
<proteinExistence type="predicted"/>